<feature type="binding site" evidence="10">
    <location>
        <begin position="576"/>
        <end position="578"/>
    </location>
    <ligand>
        <name>a peptide</name>
        <dbReference type="ChEBI" id="CHEBI:60466"/>
    </ligand>
</feature>
<evidence type="ECO:0000256" key="3">
    <source>
        <dbReference type="ARBA" id="ARBA00022490"/>
    </source>
</evidence>
<dbReference type="FunFam" id="3.30.2010.30:FF:000001">
    <property type="entry name" value="Leukotriene A(4) hydrolase"/>
    <property type="match status" value="1"/>
</dbReference>
<evidence type="ECO:0000256" key="9">
    <source>
        <dbReference type="PIRSR" id="PIRSR634015-1"/>
    </source>
</evidence>
<dbReference type="AlphaFoldDB" id="A0A1Y1UUV8"/>
<dbReference type="FunFam" id="1.10.390.10:FF:000003">
    <property type="entry name" value="Leukotriene A(4) hydrolase"/>
    <property type="match status" value="1"/>
</dbReference>
<dbReference type="SUPFAM" id="SSF48371">
    <property type="entry name" value="ARM repeat"/>
    <property type="match status" value="1"/>
</dbReference>
<dbReference type="FunFam" id="2.60.40.1730:FF:000004">
    <property type="entry name" value="Leukotriene A(4) hydrolase"/>
    <property type="match status" value="1"/>
</dbReference>
<feature type="active site" description="Proton acceptor" evidence="9">
    <location>
        <position position="303"/>
    </location>
</feature>
<protein>
    <submittedName>
        <fullName evidence="13">Leukotriene A-4 hydrolase</fullName>
    </submittedName>
</protein>
<keyword evidence="14" id="KW-1185">Reference proteome</keyword>
<evidence type="ECO:0000259" key="12">
    <source>
        <dbReference type="SMART" id="SM01263"/>
    </source>
</evidence>
<evidence type="ECO:0000256" key="11">
    <source>
        <dbReference type="PIRSR" id="PIRSR634015-3"/>
    </source>
</evidence>
<dbReference type="Gene3D" id="2.60.40.1730">
    <property type="entry name" value="tricorn interacting facor f3 domain"/>
    <property type="match status" value="1"/>
</dbReference>
<dbReference type="GO" id="GO:0004301">
    <property type="term" value="F:epoxide hydrolase activity"/>
    <property type="evidence" value="ECO:0007669"/>
    <property type="project" value="TreeGrafter"/>
</dbReference>
<feature type="binding site" evidence="11">
    <location>
        <position position="325"/>
    </location>
    <ligand>
        <name>Zn(2+)</name>
        <dbReference type="ChEBI" id="CHEBI:29105"/>
        <note>catalytic</note>
    </ligand>
</feature>
<dbReference type="SUPFAM" id="SSF55486">
    <property type="entry name" value="Metalloproteases ('zincins'), catalytic domain"/>
    <property type="match status" value="1"/>
</dbReference>
<keyword evidence="7 11" id="KW-0862">Zinc</keyword>
<dbReference type="Proteomes" id="UP000193944">
    <property type="component" value="Unassembled WGS sequence"/>
</dbReference>
<dbReference type="InterPro" id="IPR014782">
    <property type="entry name" value="Peptidase_M1_dom"/>
</dbReference>
<feature type="binding site" evidence="11">
    <location>
        <position position="306"/>
    </location>
    <ligand>
        <name>Zn(2+)</name>
        <dbReference type="ChEBI" id="CHEBI:29105"/>
        <note>catalytic</note>
    </ligand>
</feature>
<dbReference type="InterPro" id="IPR042097">
    <property type="entry name" value="Aminopeptidase_N-like_N_sf"/>
</dbReference>
<feature type="active site" description="Proton donor" evidence="9">
    <location>
        <position position="391"/>
    </location>
</feature>
<keyword evidence="8" id="KW-0482">Metalloprotease</keyword>
<feature type="binding site" evidence="10">
    <location>
        <begin position="273"/>
        <end position="278"/>
    </location>
    <ligand>
        <name>a peptide</name>
        <dbReference type="ChEBI" id="CHEBI:60466"/>
    </ligand>
</feature>
<evidence type="ECO:0000256" key="6">
    <source>
        <dbReference type="ARBA" id="ARBA00022801"/>
    </source>
</evidence>
<evidence type="ECO:0000256" key="1">
    <source>
        <dbReference type="ARBA" id="ARBA00004496"/>
    </source>
</evidence>
<evidence type="ECO:0000313" key="13">
    <source>
        <dbReference type="EMBL" id="ORX41364.1"/>
    </source>
</evidence>
<dbReference type="GO" id="GO:0005829">
    <property type="term" value="C:cytosol"/>
    <property type="evidence" value="ECO:0007669"/>
    <property type="project" value="TreeGrafter"/>
</dbReference>
<dbReference type="PRINTS" id="PR00756">
    <property type="entry name" value="ALADIPTASE"/>
</dbReference>
<evidence type="ECO:0000256" key="4">
    <source>
        <dbReference type="ARBA" id="ARBA00022670"/>
    </source>
</evidence>
<dbReference type="InterPro" id="IPR027268">
    <property type="entry name" value="Peptidase_M4/M1_CTD_sf"/>
</dbReference>
<evidence type="ECO:0000256" key="10">
    <source>
        <dbReference type="PIRSR" id="PIRSR634015-2"/>
    </source>
</evidence>
<feature type="domain" description="Peptidase M1 leukotriene A4 hydrolase/aminopeptidase C-terminal" evidence="12">
    <location>
        <begin position="475"/>
        <end position="607"/>
    </location>
</feature>
<dbReference type="InterPro" id="IPR049980">
    <property type="entry name" value="LTA4H_cat"/>
</dbReference>
<evidence type="ECO:0000256" key="8">
    <source>
        <dbReference type="ARBA" id="ARBA00023049"/>
    </source>
</evidence>
<keyword evidence="6 13" id="KW-0378">Hydrolase</keyword>
<feature type="binding site" evidence="11">
    <location>
        <position position="302"/>
    </location>
    <ligand>
        <name>Zn(2+)</name>
        <dbReference type="ChEBI" id="CHEBI:29105"/>
        <note>catalytic</note>
    </ligand>
</feature>
<keyword evidence="3" id="KW-0963">Cytoplasm</keyword>
<sequence length="611" mass="71745">MTSNNQWNVDPNSYANVNNFRINHMKLNLKTEFERKALKGYVIHEVDIVDKNSNKFILDTRNLKIFSAAWLKDDNNEISLKFTLGEENKMYGQSLTIEFVDDMLKESKVNVKINYETTPECSACQWVEPSQTVGKQYPYLYTQCEAIHARSVIPCQDSPIIKHTYEAEMIVPEKLRALMSAVLLEEKPVENGLVSYKFEQKMRIPAYLLAIAVGNIKGIKIGPRSTVWSEPEVVEKAANEFVNTEDFIKIGEDYLTEYAWGVYDLLVLPPSFPFGGMENPCLTFVTPTIVVGDRSLVDVVAHEISHSWTGNLVTNSNWQHFWLNEGYTMYLERKILSKLHGEKYRDFSAIIGWNDLKEAVNNYGTEQDFFTALVPDLRDRDPDESFSTVPYEKGFNLLYYLEKILGGPEVFDPFLKAYVIHFTNKSLNTDEWLQFLYDYFKQHDKSKVKILDSVDWDKWLYGFGMPPVDPQFDRTLLNMCDDLAKRWVEKKEATNFDEFSLKDIENFDAMQLKVFLASINESGPFSKAFIEAMDKAYNFTKVKNSEIRFLWQYLCLNSNYEEIFPEVIKFVEEQGRMKFVVPLYRYKKKKKQIYYYYYYYYYIKKIFFFKK</sequence>
<keyword evidence="4" id="KW-0645">Protease</keyword>
<dbReference type="EMBL" id="MCFG01000868">
    <property type="protein sequence ID" value="ORX41364.1"/>
    <property type="molecule type" value="Genomic_DNA"/>
</dbReference>
<dbReference type="InterPro" id="IPR016024">
    <property type="entry name" value="ARM-type_fold"/>
</dbReference>
<dbReference type="Gene3D" id="1.10.390.10">
    <property type="entry name" value="Neutral Protease Domain 2"/>
    <property type="match status" value="1"/>
</dbReference>
<gene>
    <name evidence="13" type="ORF">BCR32DRAFT_214439</name>
</gene>
<dbReference type="GO" id="GO:0008270">
    <property type="term" value="F:zinc ion binding"/>
    <property type="evidence" value="ECO:0007669"/>
    <property type="project" value="InterPro"/>
</dbReference>
<dbReference type="GO" id="GO:0008237">
    <property type="term" value="F:metallopeptidase activity"/>
    <property type="evidence" value="ECO:0007669"/>
    <property type="project" value="UniProtKB-KW"/>
</dbReference>
<dbReference type="InterPro" id="IPR001930">
    <property type="entry name" value="Peptidase_M1"/>
</dbReference>
<dbReference type="Pfam" id="PF09127">
    <property type="entry name" value="Leuk-A4-hydro_C"/>
    <property type="match status" value="1"/>
</dbReference>
<dbReference type="InterPro" id="IPR038502">
    <property type="entry name" value="M1_LTA-4_hydro/amino_C_sf"/>
</dbReference>
<evidence type="ECO:0000256" key="5">
    <source>
        <dbReference type="ARBA" id="ARBA00022723"/>
    </source>
</evidence>
<dbReference type="SMART" id="SM01263">
    <property type="entry name" value="Leuk-A4-hydro_C"/>
    <property type="match status" value="1"/>
</dbReference>
<comment type="caution">
    <text evidence="13">The sequence shown here is derived from an EMBL/GenBank/DDBJ whole genome shotgun (WGS) entry which is preliminary data.</text>
</comment>
<dbReference type="GO" id="GO:0006508">
    <property type="term" value="P:proteolysis"/>
    <property type="evidence" value="ECO:0007669"/>
    <property type="project" value="UniProtKB-KW"/>
</dbReference>
<proteinExistence type="inferred from homology"/>
<dbReference type="InterPro" id="IPR034015">
    <property type="entry name" value="M1_LTA4H"/>
</dbReference>
<comment type="cofactor">
    <cofactor evidence="11">
        <name>Zn(2+)</name>
        <dbReference type="ChEBI" id="CHEBI:29105"/>
    </cofactor>
    <text evidence="11">Binds 1 zinc ion per subunit.</text>
</comment>
<dbReference type="PANTHER" id="PTHR45726">
    <property type="entry name" value="LEUKOTRIENE A-4 HYDROLASE"/>
    <property type="match status" value="1"/>
</dbReference>
<keyword evidence="5 11" id="KW-0479">Metal-binding</keyword>
<dbReference type="Pfam" id="PF17900">
    <property type="entry name" value="Peptidase_M1_N"/>
    <property type="match status" value="1"/>
</dbReference>
<reference evidence="13 14" key="2">
    <citation type="submission" date="2016-08" db="EMBL/GenBank/DDBJ databases">
        <title>Pervasive Adenine N6-methylation of Active Genes in Fungi.</title>
        <authorList>
            <consortium name="DOE Joint Genome Institute"/>
            <person name="Mondo S.J."/>
            <person name="Dannebaum R.O."/>
            <person name="Kuo R.C."/>
            <person name="Labutti K."/>
            <person name="Haridas S."/>
            <person name="Kuo A."/>
            <person name="Salamov A."/>
            <person name="Ahrendt S.R."/>
            <person name="Lipzen A."/>
            <person name="Sullivan W."/>
            <person name="Andreopoulos W.B."/>
            <person name="Clum A."/>
            <person name="Lindquist E."/>
            <person name="Daum C."/>
            <person name="Ramamoorthy G.K."/>
            <person name="Gryganskyi A."/>
            <person name="Culley D."/>
            <person name="Magnuson J.K."/>
            <person name="James T.Y."/>
            <person name="O'Malley M.A."/>
            <person name="Stajich J.E."/>
            <person name="Spatafora J.W."/>
            <person name="Visel A."/>
            <person name="Grigoriev I.V."/>
        </authorList>
    </citation>
    <scope>NUCLEOTIDE SEQUENCE [LARGE SCALE GENOMIC DNA]</scope>
    <source>
        <strain evidence="13 14">S4</strain>
    </source>
</reference>
<dbReference type="InterPro" id="IPR045357">
    <property type="entry name" value="Aminopeptidase_N-like_N"/>
</dbReference>
<evidence type="ECO:0000256" key="2">
    <source>
        <dbReference type="ARBA" id="ARBA00010136"/>
    </source>
</evidence>
<dbReference type="STRING" id="1754192.A0A1Y1UUV8"/>
<comment type="similarity">
    <text evidence="2">Belongs to the peptidase M1 family.</text>
</comment>
<evidence type="ECO:0000313" key="14">
    <source>
        <dbReference type="Proteomes" id="UP000193944"/>
    </source>
</evidence>
<dbReference type="SUPFAM" id="SSF63737">
    <property type="entry name" value="Leukotriene A4 hydrolase N-terminal domain"/>
    <property type="match status" value="1"/>
</dbReference>
<dbReference type="Pfam" id="PF01433">
    <property type="entry name" value="Peptidase_M1"/>
    <property type="match status" value="1"/>
</dbReference>
<dbReference type="OrthoDB" id="79562at2759"/>
<name>A0A1Y1UUV8_9FUNG</name>
<comment type="subcellular location">
    <subcellularLocation>
        <location evidence="1">Cytoplasm</location>
    </subcellularLocation>
</comment>
<accession>A0A1Y1UUV8</accession>
<organism evidence="13 14">
    <name type="scientific">Anaeromyces robustus</name>
    <dbReference type="NCBI Taxonomy" id="1754192"/>
    <lineage>
        <taxon>Eukaryota</taxon>
        <taxon>Fungi</taxon>
        <taxon>Fungi incertae sedis</taxon>
        <taxon>Chytridiomycota</taxon>
        <taxon>Chytridiomycota incertae sedis</taxon>
        <taxon>Neocallimastigomycetes</taxon>
        <taxon>Neocallimastigales</taxon>
        <taxon>Neocallimastigaceae</taxon>
        <taxon>Anaeromyces</taxon>
    </lineage>
</organism>
<feature type="binding site" evidence="10">
    <location>
        <begin position="143"/>
        <end position="145"/>
    </location>
    <ligand>
        <name>a peptide</name>
        <dbReference type="ChEBI" id="CHEBI:60466"/>
    </ligand>
</feature>
<dbReference type="Gene3D" id="1.25.40.320">
    <property type="entry name" value="Peptidase M1, leukotriene A4 hydrolase/aminopeptidase C-terminal domain"/>
    <property type="match status" value="1"/>
</dbReference>
<dbReference type="CDD" id="cd09599">
    <property type="entry name" value="M1_LTA4H"/>
    <property type="match status" value="1"/>
</dbReference>
<dbReference type="PANTHER" id="PTHR45726:SF3">
    <property type="entry name" value="LEUKOTRIENE A-4 HYDROLASE"/>
    <property type="match status" value="1"/>
</dbReference>
<evidence type="ECO:0000256" key="7">
    <source>
        <dbReference type="ARBA" id="ARBA00022833"/>
    </source>
</evidence>
<dbReference type="InterPro" id="IPR015211">
    <property type="entry name" value="Peptidase_M1_C"/>
</dbReference>
<dbReference type="Gene3D" id="3.30.2010.30">
    <property type="match status" value="1"/>
</dbReference>
<reference evidence="13 14" key="1">
    <citation type="submission" date="2016-08" db="EMBL/GenBank/DDBJ databases">
        <title>A Parts List for Fungal Cellulosomes Revealed by Comparative Genomics.</title>
        <authorList>
            <consortium name="DOE Joint Genome Institute"/>
            <person name="Haitjema C.H."/>
            <person name="Gilmore S.P."/>
            <person name="Henske J.K."/>
            <person name="Solomon K.V."/>
            <person name="De Groot R."/>
            <person name="Kuo A."/>
            <person name="Mondo S.J."/>
            <person name="Salamov A.A."/>
            <person name="Labutti K."/>
            <person name="Zhao Z."/>
            <person name="Chiniquy J."/>
            <person name="Barry K."/>
            <person name="Brewer H.M."/>
            <person name="Purvine S.O."/>
            <person name="Wright A.T."/>
            <person name="Boxma B."/>
            <person name="Van Alen T."/>
            <person name="Hackstein J.H."/>
            <person name="Baker S.E."/>
            <person name="Grigoriev I.V."/>
            <person name="O'Malley M.A."/>
        </authorList>
    </citation>
    <scope>NUCLEOTIDE SEQUENCE [LARGE SCALE GENOMIC DNA]</scope>
    <source>
        <strain evidence="13 14">S4</strain>
    </source>
</reference>
<dbReference type="GO" id="GO:0004177">
    <property type="term" value="F:aminopeptidase activity"/>
    <property type="evidence" value="ECO:0007669"/>
    <property type="project" value="TreeGrafter"/>
</dbReference>